<evidence type="ECO:0000259" key="4">
    <source>
        <dbReference type="PROSITE" id="PS51000"/>
    </source>
</evidence>
<dbReference type="InterPro" id="IPR001034">
    <property type="entry name" value="DeoR_HTH"/>
</dbReference>
<dbReference type="InterPro" id="IPR037171">
    <property type="entry name" value="NagB/RpiA_transferase-like"/>
</dbReference>
<dbReference type="PROSITE" id="PS00894">
    <property type="entry name" value="HTH_DEOR_1"/>
    <property type="match status" value="1"/>
</dbReference>
<organism evidence="5 6">
    <name type="scientific">Marinococcus luteus</name>
    <dbReference type="NCBI Taxonomy" id="1122204"/>
    <lineage>
        <taxon>Bacteria</taxon>
        <taxon>Bacillati</taxon>
        <taxon>Bacillota</taxon>
        <taxon>Bacilli</taxon>
        <taxon>Bacillales</taxon>
        <taxon>Bacillaceae</taxon>
        <taxon>Marinococcus</taxon>
    </lineage>
</organism>
<dbReference type="SUPFAM" id="SSF100950">
    <property type="entry name" value="NagB/RpiA/CoA transferase-like"/>
    <property type="match status" value="1"/>
</dbReference>
<keyword evidence="3" id="KW-0804">Transcription</keyword>
<dbReference type="PANTHER" id="PTHR30363:SF44">
    <property type="entry name" value="AGA OPERON TRANSCRIPTIONAL REPRESSOR-RELATED"/>
    <property type="match status" value="1"/>
</dbReference>
<dbReference type="InterPro" id="IPR050313">
    <property type="entry name" value="Carb_Metab_HTH_regulators"/>
</dbReference>
<evidence type="ECO:0000313" key="5">
    <source>
        <dbReference type="EMBL" id="SDW75634.1"/>
    </source>
</evidence>
<protein>
    <submittedName>
        <fullName evidence="5">Transcriptional regulator, DeoR family</fullName>
    </submittedName>
</protein>
<dbReference type="InterPro" id="IPR018356">
    <property type="entry name" value="Tscrpt_reg_HTH_DeoR_CS"/>
</dbReference>
<dbReference type="GO" id="GO:0003677">
    <property type="term" value="F:DNA binding"/>
    <property type="evidence" value="ECO:0007669"/>
    <property type="project" value="UniProtKB-KW"/>
</dbReference>
<dbReference type="GO" id="GO:0003700">
    <property type="term" value="F:DNA-binding transcription factor activity"/>
    <property type="evidence" value="ECO:0007669"/>
    <property type="project" value="InterPro"/>
</dbReference>
<dbReference type="OrthoDB" id="9797223at2"/>
<dbReference type="Pfam" id="PF00455">
    <property type="entry name" value="DeoRC"/>
    <property type="match status" value="1"/>
</dbReference>
<dbReference type="InterPro" id="IPR036390">
    <property type="entry name" value="WH_DNA-bd_sf"/>
</dbReference>
<proteinExistence type="predicted"/>
<dbReference type="InterPro" id="IPR036388">
    <property type="entry name" value="WH-like_DNA-bd_sf"/>
</dbReference>
<dbReference type="EMBL" id="FNNC01000005">
    <property type="protein sequence ID" value="SDW75634.1"/>
    <property type="molecule type" value="Genomic_DNA"/>
</dbReference>
<reference evidence="5 6" key="1">
    <citation type="submission" date="2016-10" db="EMBL/GenBank/DDBJ databases">
        <authorList>
            <person name="de Groot N.N."/>
        </authorList>
    </citation>
    <scope>NUCLEOTIDE SEQUENCE [LARGE SCALE GENOMIC DNA]</scope>
    <source>
        <strain evidence="5 6">DSM 23126</strain>
    </source>
</reference>
<accession>A0A1H2W5U2</accession>
<dbReference type="InterPro" id="IPR014036">
    <property type="entry name" value="DeoR-like_C"/>
</dbReference>
<name>A0A1H2W5U2_9BACI</name>
<dbReference type="PRINTS" id="PR00037">
    <property type="entry name" value="HTHLACR"/>
</dbReference>
<dbReference type="Proteomes" id="UP000199488">
    <property type="component" value="Unassembled WGS sequence"/>
</dbReference>
<dbReference type="PANTHER" id="PTHR30363">
    <property type="entry name" value="HTH-TYPE TRANSCRIPTIONAL REGULATOR SRLR-RELATED"/>
    <property type="match status" value="1"/>
</dbReference>
<sequence length="254" mass="28436">MLAFERREKILSTLYSDKKVFVAPLASTFNVTEETIRRDLEKLEREGVVTRNYGGATLNERTSEDLPYQTRNTINLEEKRVIAQLVPPLIKDGSSIMADTSSTVYEALQVLQQSKDHLTIITNSVSILQDFAFSSFDVFSTGGSLRKNSRSLVGPSAIRSVQQYNVDAAVVSCKGISMTQGIMDTNEPEADLKQYMQNQARQVILLVDHTKFGAVSLVKTFPFEQVDCLVTNKKPAEEWLDFFGQHGIDIIFPS</sequence>
<dbReference type="Gene3D" id="1.10.10.10">
    <property type="entry name" value="Winged helix-like DNA-binding domain superfamily/Winged helix DNA-binding domain"/>
    <property type="match status" value="1"/>
</dbReference>
<keyword evidence="6" id="KW-1185">Reference proteome</keyword>
<dbReference type="Pfam" id="PF08220">
    <property type="entry name" value="HTH_DeoR"/>
    <property type="match status" value="1"/>
</dbReference>
<dbReference type="SMART" id="SM00420">
    <property type="entry name" value="HTH_DEOR"/>
    <property type="match status" value="1"/>
</dbReference>
<dbReference type="SMART" id="SM01134">
    <property type="entry name" value="DeoRC"/>
    <property type="match status" value="1"/>
</dbReference>
<dbReference type="SUPFAM" id="SSF46785">
    <property type="entry name" value="Winged helix' DNA-binding domain"/>
    <property type="match status" value="1"/>
</dbReference>
<keyword evidence="1" id="KW-0805">Transcription regulation</keyword>
<evidence type="ECO:0000256" key="1">
    <source>
        <dbReference type="ARBA" id="ARBA00023015"/>
    </source>
</evidence>
<evidence type="ECO:0000256" key="3">
    <source>
        <dbReference type="ARBA" id="ARBA00023163"/>
    </source>
</evidence>
<dbReference type="STRING" id="1122204.SAMN05421781_2262"/>
<gene>
    <name evidence="5" type="ORF">SAMN05421781_2262</name>
</gene>
<evidence type="ECO:0000256" key="2">
    <source>
        <dbReference type="ARBA" id="ARBA00023125"/>
    </source>
</evidence>
<keyword evidence="2" id="KW-0238">DNA-binding</keyword>
<feature type="domain" description="HTH deoR-type" evidence="4">
    <location>
        <begin position="3"/>
        <end position="58"/>
    </location>
</feature>
<dbReference type="AlphaFoldDB" id="A0A1H2W5U2"/>
<dbReference type="Gene3D" id="3.40.50.1360">
    <property type="match status" value="1"/>
</dbReference>
<dbReference type="RefSeq" id="WP_091615101.1">
    <property type="nucleotide sequence ID" value="NZ_FNNC01000005.1"/>
</dbReference>
<evidence type="ECO:0000313" key="6">
    <source>
        <dbReference type="Proteomes" id="UP000199488"/>
    </source>
</evidence>
<dbReference type="PROSITE" id="PS51000">
    <property type="entry name" value="HTH_DEOR_2"/>
    <property type="match status" value="1"/>
</dbReference>